<feature type="coiled-coil region" evidence="1">
    <location>
        <begin position="50"/>
        <end position="84"/>
    </location>
</feature>
<keyword evidence="3" id="KW-0732">Signal</keyword>
<feature type="signal peptide" evidence="3">
    <location>
        <begin position="1"/>
        <end position="22"/>
    </location>
</feature>
<evidence type="ECO:0000313" key="5">
    <source>
        <dbReference type="Proteomes" id="UP000434580"/>
    </source>
</evidence>
<feature type="region of interest" description="Disordered" evidence="2">
    <location>
        <begin position="209"/>
        <end position="248"/>
    </location>
</feature>
<reference evidence="4 5" key="1">
    <citation type="submission" date="2019-11" db="EMBL/GenBank/DDBJ databases">
        <authorList>
            <person name="Holert J."/>
        </authorList>
    </citation>
    <scope>NUCLEOTIDE SEQUENCE [LARGE SCALE GENOMIC DNA]</scope>
    <source>
        <strain evidence="4">BC5_2</strain>
    </source>
</reference>
<feature type="region of interest" description="Disordered" evidence="2">
    <location>
        <begin position="158"/>
        <end position="181"/>
    </location>
</feature>
<dbReference type="Proteomes" id="UP000434580">
    <property type="component" value="Unassembled WGS sequence"/>
</dbReference>
<evidence type="ECO:0000313" key="4">
    <source>
        <dbReference type="EMBL" id="CAA0121162.1"/>
    </source>
</evidence>
<evidence type="ECO:0008006" key="6">
    <source>
        <dbReference type="Google" id="ProtNLM"/>
    </source>
</evidence>
<dbReference type="OrthoDB" id="9899469at2"/>
<feature type="compositionally biased region" description="Basic and acidic residues" evidence="2">
    <location>
        <begin position="169"/>
        <end position="181"/>
    </location>
</feature>
<keyword evidence="1" id="KW-0175">Coiled coil</keyword>
<evidence type="ECO:0000256" key="2">
    <source>
        <dbReference type="SAM" id="MobiDB-lite"/>
    </source>
</evidence>
<evidence type="ECO:0000256" key="1">
    <source>
        <dbReference type="SAM" id="Coils"/>
    </source>
</evidence>
<protein>
    <recommendedName>
        <fullName evidence="6">Chromosome partition protein Smc</fullName>
    </recommendedName>
</protein>
<feature type="compositionally biased region" description="Low complexity" evidence="2">
    <location>
        <begin position="209"/>
        <end position="218"/>
    </location>
</feature>
<name>A0A5S9QRP7_9GAMM</name>
<feature type="compositionally biased region" description="Basic and acidic residues" evidence="2">
    <location>
        <begin position="219"/>
        <end position="239"/>
    </location>
</feature>
<accession>A0A5S9QRP7</accession>
<organism evidence="4 5">
    <name type="scientific">BD1-7 clade bacterium</name>
    <dbReference type="NCBI Taxonomy" id="2029982"/>
    <lineage>
        <taxon>Bacteria</taxon>
        <taxon>Pseudomonadati</taxon>
        <taxon>Pseudomonadota</taxon>
        <taxon>Gammaproteobacteria</taxon>
        <taxon>Cellvibrionales</taxon>
        <taxon>Spongiibacteraceae</taxon>
        <taxon>BD1-7 clade</taxon>
    </lineage>
</organism>
<feature type="compositionally biased region" description="Low complexity" evidence="2">
    <location>
        <begin position="158"/>
        <end position="168"/>
    </location>
</feature>
<proteinExistence type="predicted"/>
<dbReference type="EMBL" id="CACSII010000021">
    <property type="protein sequence ID" value="CAA0121162.1"/>
    <property type="molecule type" value="Genomic_DNA"/>
</dbReference>
<feature type="chain" id="PRO_5030138164" description="Chromosome partition protein Smc" evidence="3">
    <location>
        <begin position="23"/>
        <end position="373"/>
    </location>
</feature>
<evidence type="ECO:0000256" key="3">
    <source>
        <dbReference type="SAM" id="SignalP"/>
    </source>
</evidence>
<dbReference type="AlphaFoldDB" id="A0A5S9QRP7"/>
<gene>
    <name evidence="4" type="ORF">DPBNPPHM_02704</name>
</gene>
<sequence>MLRQYLPVIILFVSFGILSAQAQSPAPSVADLQTQLSAIDGEIQQQTARNETFTKDLATLKKTARNLKTEVLNQQIALKQLDRQAKKIRVLSANPDSAETQEKLNKVAYRRKVTELELANNEQLQALKQADIQSLKDRIALQNRAITDLQRKQRRLQSQQQQLLSQQKKQAEENQRQAKIARQREVEAAAERQRQLALKKSNSEKLQHQLQQQQLDQQNRAREQEKNRLAAKRQAKERAAVQQQEMTDQSFVDKQQRLIAENAHLPQAEAALNIAKAWAQDPLDDAPKYGHQLTLMVSNPSGSKANPIAELQHLGNNQYTGRLKIKKGRQEFIVGDHKYTKLVAKHFNNLECIVVVDARGNRPEFKLMVAPDI</sequence>